<evidence type="ECO:0000256" key="1">
    <source>
        <dbReference type="SAM" id="Phobius"/>
    </source>
</evidence>
<keyword evidence="1" id="KW-1133">Transmembrane helix</keyword>
<gene>
    <name evidence="2" type="ORF">SAMN05421874_12756</name>
</gene>
<organism evidence="2 3">
    <name type="scientific">Nonomuraea maritima</name>
    <dbReference type="NCBI Taxonomy" id="683260"/>
    <lineage>
        <taxon>Bacteria</taxon>
        <taxon>Bacillati</taxon>
        <taxon>Actinomycetota</taxon>
        <taxon>Actinomycetes</taxon>
        <taxon>Streptosporangiales</taxon>
        <taxon>Streptosporangiaceae</taxon>
        <taxon>Nonomuraea</taxon>
    </lineage>
</organism>
<keyword evidence="1" id="KW-0472">Membrane</keyword>
<name>A0A1G9M7H8_9ACTN</name>
<dbReference type="AlphaFoldDB" id="A0A1G9M7H8"/>
<evidence type="ECO:0000313" key="3">
    <source>
        <dbReference type="Proteomes" id="UP000198683"/>
    </source>
</evidence>
<feature type="transmembrane region" description="Helical" evidence="1">
    <location>
        <begin position="144"/>
        <end position="165"/>
    </location>
</feature>
<dbReference type="RefSeq" id="WP_090771893.1">
    <property type="nucleotide sequence ID" value="NZ_FNFB01000027.1"/>
</dbReference>
<dbReference type="STRING" id="683260.SAMN05421874_12756"/>
<sequence length="177" mass="17891">MAGNGRGRLAGLVLLALGPVLVTVYAGLGLLAVRGAAAAQIADPAWAGGRISPGGLTSLGVDAWRMTWWTALLVGVVALAYTVIGLLLRRPLRRGRAFLLVLSGFLIFPYVLGCVVALVNPAKLLAGLYGASGFVSGLPSWQPAAAFLLLGAGAVQSVGLVVAAAQGRRASAARPPA</sequence>
<dbReference type="Proteomes" id="UP000198683">
    <property type="component" value="Unassembled WGS sequence"/>
</dbReference>
<evidence type="ECO:0000313" key="2">
    <source>
        <dbReference type="EMBL" id="SDL69917.1"/>
    </source>
</evidence>
<feature type="transmembrane region" description="Helical" evidence="1">
    <location>
        <begin position="97"/>
        <end position="119"/>
    </location>
</feature>
<dbReference type="OrthoDB" id="3543860at2"/>
<keyword evidence="1" id="KW-0812">Transmembrane</keyword>
<accession>A0A1G9M7H8</accession>
<protein>
    <submittedName>
        <fullName evidence="2">Uncharacterized protein</fullName>
    </submittedName>
</protein>
<keyword evidence="3" id="KW-1185">Reference proteome</keyword>
<reference evidence="2 3" key="1">
    <citation type="submission" date="2016-10" db="EMBL/GenBank/DDBJ databases">
        <authorList>
            <person name="de Groot N.N."/>
        </authorList>
    </citation>
    <scope>NUCLEOTIDE SEQUENCE [LARGE SCALE GENOMIC DNA]</scope>
    <source>
        <strain evidence="2 3">CGMCC 4.5681</strain>
    </source>
</reference>
<feature type="transmembrane region" description="Helical" evidence="1">
    <location>
        <begin position="66"/>
        <end position="88"/>
    </location>
</feature>
<proteinExistence type="predicted"/>
<dbReference type="EMBL" id="FNFB01000027">
    <property type="protein sequence ID" value="SDL69917.1"/>
    <property type="molecule type" value="Genomic_DNA"/>
</dbReference>